<name>A0A0D7AP06_9AGAR</name>
<dbReference type="AlphaFoldDB" id="A0A0D7AP06"/>
<proteinExistence type="predicted"/>
<accession>A0A0D7AP06</accession>
<dbReference type="OrthoDB" id="6613063at2759"/>
<gene>
    <name evidence="1" type="ORF">FISHEDRAFT_35124</name>
</gene>
<protein>
    <submittedName>
        <fullName evidence="1">Uncharacterized protein</fullName>
    </submittedName>
</protein>
<sequence>VWSSVRREGGGDIMHTLSMERPGAEEHRDVTHIRFDALVDVHADLPDEPASFEPQAHYGQLQHIFELTLQAGSLRGVDATETLLLAGILPCKIIRKNVCGMPVYKEMGAYNVVDMTCVQCLVGRVYDCGQWTIIDWTGALQRAFYVPDEDN</sequence>
<feature type="non-terminal residue" evidence="1">
    <location>
        <position position="1"/>
    </location>
</feature>
<dbReference type="Proteomes" id="UP000054144">
    <property type="component" value="Unassembled WGS sequence"/>
</dbReference>
<dbReference type="EMBL" id="KN881643">
    <property type="protein sequence ID" value="KIY52508.1"/>
    <property type="molecule type" value="Genomic_DNA"/>
</dbReference>
<organism evidence="1 2">
    <name type="scientific">Fistulina hepatica ATCC 64428</name>
    <dbReference type="NCBI Taxonomy" id="1128425"/>
    <lineage>
        <taxon>Eukaryota</taxon>
        <taxon>Fungi</taxon>
        <taxon>Dikarya</taxon>
        <taxon>Basidiomycota</taxon>
        <taxon>Agaricomycotina</taxon>
        <taxon>Agaricomycetes</taxon>
        <taxon>Agaricomycetidae</taxon>
        <taxon>Agaricales</taxon>
        <taxon>Fistulinaceae</taxon>
        <taxon>Fistulina</taxon>
    </lineage>
</organism>
<reference evidence="1 2" key="1">
    <citation type="journal article" date="2015" name="Fungal Genet. Biol.">
        <title>Evolution of novel wood decay mechanisms in Agaricales revealed by the genome sequences of Fistulina hepatica and Cylindrobasidium torrendii.</title>
        <authorList>
            <person name="Floudas D."/>
            <person name="Held B.W."/>
            <person name="Riley R."/>
            <person name="Nagy L.G."/>
            <person name="Koehler G."/>
            <person name="Ransdell A.S."/>
            <person name="Younus H."/>
            <person name="Chow J."/>
            <person name="Chiniquy J."/>
            <person name="Lipzen A."/>
            <person name="Tritt A."/>
            <person name="Sun H."/>
            <person name="Haridas S."/>
            <person name="LaButti K."/>
            <person name="Ohm R.A."/>
            <person name="Kues U."/>
            <person name="Blanchette R.A."/>
            <person name="Grigoriev I.V."/>
            <person name="Minto R.E."/>
            <person name="Hibbett D.S."/>
        </authorList>
    </citation>
    <scope>NUCLEOTIDE SEQUENCE [LARGE SCALE GENOMIC DNA]</scope>
    <source>
        <strain evidence="1 2">ATCC 64428</strain>
    </source>
</reference>
<evidence type="ECO:0000313" key="1">
    <source>
        <dbReference type="EMBL" id="KIY52508.1"/>
    </source>
</evidence>
<evidence type="ECO:0000313" key="2">
    <source>
        <dbReference type="Proteomes" id="UP000054144"/>
    </source>
</evidence>
<keyword evidence="2" id="KW-1185">Reference proteome</keyword>